<protein>
    <submittedName>
        <fullName evidence="1">Uncharacterized protein</fullName>
    </submittedName>
</protein>
<dbReference type="GO" id="GO:0008270">
    <property type="term" value="F:zinc ion binding"/>
    <property type="evidence" value="ECO:0007669"/>
    <property type="project" value="InterPro"/>
</dbReference>
<evidence type="ECO:0000313" key="2">
    <source>
        <dbReference type="Proteomes" id="UP000265970"/>
    </source>
</evidence>
<dbReference type="Proteomes" id="UP000265970">
    <property type="component" value="Unassembled WGS sequence"/>
</dbReference>
<sequence>MKLITTIGDTTQQALQACADQWCKANHTPIRPIVMHETPILDSTLDAIDWLTDHDDPTRFHAVRYRDEHSAPLDPSERELALDRELEELRGRLGQRNEPYWKHHADDTTNGMVACPHCRSTLNTAYCGTRNSWRNHCPVCHTDMRPQPVLDQFDTWKHEYLQLRDERDQLHHERHHPTSWLALLDSTRYGAADIQPA</sequence>
<evidence type="ECO:0000313" key="1">
    <source>
        <dbReference type="EMBL" id="RGW08685.1"/>
    </source>
</evidence>
<name>A0A395XDY2_9BIFI</name>
<dbReference type="GO" id="GO:0006886">
    <property type="term" value="P:intracellular protein transport"/>
    <property type="evidence" value="ECO:0007669"/>
    <property type="project" value="InterPro"/>
</dbReference>
<accession>A0A395XDY2</accession>
<organism evidence="1 2">
    <name type="scientific">Bifidobacterium pseudolongum</name>
    <dbReference type="NCBI Taxonomy" id="1694"/>
    <lineage>
        <taxon>Bacteria</taxon>
        <taxon>Bacillati</taxon>
        <taxon>Actinomycetota</taxon>
        <taxon>Actinomycetes</taxon>
        <taxon>Bifidobacteriales</taxon>
        <taxon>Bifidobacteriaceae</taxon>
        <taxon>Bifidobacterium</taxon>
    </lineage>
</organism>
<reference evidence="1 2" key="1">
    <citation type="submission" date="2018-08" db="EMBL/GenBank/DDBJ databases">
        <title>A genome reference for cultivated species of the human gut microbiota.</title>
        <authorList>
            <person name="Zou Y."/>
            <person name="Xue W."/>
            <person name="Luo G."/>
        </authorList>
    </citation>
    <scope>NUCLEOTIDE SEQUENCE [LARGE SCALE GENOMIC DNA]</scope>
    <source>
        <strain evidence="1 2">AF13-3LB</strain>
    </source>
</reference>
<dbReference type="RefSeq" id="WP_118239559.1">
    <property type="nucleotide sequence ID" value="NZ_QRZV01000004.1"/>
</dbReference>
<dbReference type="AlphaFoldDB" id="A0A395XDY2"/>
<dbReference type="EMBL" id="QRZV01000004">
    <property type="protein sequence ID" value="RGW08685.1"/>
    <property type="molecule type" value="Genomic_DNA"/>
</dbReference>
<dbReference type="SUPFAM" id="SSF82919">
    <property type="entry name" value="Zn-finger domain of Sec23/24"/>
    <property type="match status" value="1"/>
</dbReference>
<dbReference type="GO" id="GO:0030127">
    <property type="term" value="C:COPII vesicle coat"/>
    <property type="evidence" value="ECO:0007669"/>
    <property type="project" value="InterPro"/>
</dbReference>
<proteinExistence type="predicted"/>
<comment type="caution">
    <text evidence="1">The sequence shown here is derived from an EMBL/GenBank/DDBJ whole genome shotgun (WGS) entry which is preliminary data.</text>
</comment>
<dbReference type="InterPro" id="IPR036174">
    <property type="entry name" value="Znf_Sec23_Sec24_sf"/>
</dbReference>
<gene>
    <name evidence="1" type="ORF">DWV92_07595</name>
</gene>
<dbReference type="GO" id="GO:0006888">
    <property type="term" value="P:endoplasmic reticulum to Golgi vesicle-mediated transport"/>
    <property type="evidence" value="ECO:0007669"/>
    <property type="project" value="InterPro"/>
</dbReference>